<keyword evidence="4" id="KW-1185">Reference proteome</keyword>
<accession>A0ABQ4DP49</accession>
<comment type="similarity">
    <text evidence="1">Belongs to the UPF0312 family.</text>
</comment>
<dbReference type="InterPro" id="IPR007372">
    <property type="entry name" value="Lipid/polyisoprenoid-bd_YceI"/>
</dbReference>
<organism evidence="3 4">
    <name type="scientific">Cellulomonas phragmiteti</name>
    <dbReference type="NCBI Taxonomy" id="478780"/>
    <lineage>
        <taxon>Bacteria</taxon>
        <taxon>Bacillati</taxon>
        <taxon>Actinomycetota</taxon>
        <taxon>Actinomycetes</taxon>
        <taxon>Micrococcales</taxon>
        <taxon>Cellulomonadaceae</taxon>
        <taxon>Cellulomonas</taxon>
    </lineage>
</organism>
<dbReference type="Proteomes" id="UP000614741">
    <property type="component" value="Unassembled WGS sequence"/>
</dbReference>
<dbReference type="Gene3D" id="2.40.128.110">
    <property type="entry name" value="Lipid/polyisoprenoid-binding, YceI-like"/>
    <property type="match status" value="1"/>
</dbReference>
<proteinExistence type="inferred from homology"/>
<reference evidence="3 4" key="1">
    <citation type="submission" date="2021-01" db="EMBL/GenBank/DDBJ databases">
        <title>Whole genome shotgun sequence of Cellulomonas phragmiteti NBRC 110785.</title>
        <authorList>
            <person name="Komaki H."/>
            <person name="Tamura T."/>
        </authorList>
    </citation>
    <scope>NUCLEOTIDE SEQUENCE [LARGE SCALE GENOMIC DNA]</scope>
    <source>
        <strain evidence="3 4">NBRC 110785</strain>
    </source>
</reference>
<gene>
    <name evidence="3" type="ORF">Cph01nite_28930</name>
</gene>
<name>A0ABQ4DP49_9CELL</name>
<feature type="domain" description="Lipid/polyisoprenoid-binding YceI-like" evidence="2">
    <location>
        <begin position="25"/>
        <end position="225"/>
    </location>
</feature>
<dbReference type="PANTHER" id="PTHR34406:SF1">
    <property type="entry name" value="PROTEIN YCEI"/>
    <property type="match status" value="1"/>
</dbReference>
<evidence type="ECO:0000313" key="4">
    <source>
        <dbReference type="Proteomes" id="UP000614741"/>
    </source>
</evidence>
<dbReference type="PANTHER" id="PTHR34406">
    <property type="entry name" value="PROTEIN YCEI"/>
    <property type="match status" value="1"/>
</dbReference>
<dbReference type="SMART" id="SM00867">
    <property type="entry name" value="YceI"/>
    <property type="match status" value="1"/>
</dbReference>
<dbReference type="RefSeq" id="WP_203675426.1">
    <property type="nucleotide sequence ID" value="NZ_BONP01000020.1"/>
</dbReference>
<protein>
    <recommendedName>
        <fullName evidence="2">Lipid/polyisoprenoid-binding YceI-like domain-containing protein</fullName>
    </recommendedName>
</protein>
<dbReference type="EMBL" id="BONP01000020">
    <property type="protein sequence ID" value="GIG41131.1"/>
    <property type="molecule type" value="Genomic_DNA"/>
</dbReference>
<comment type="caution">
    <text evidence="3">The sequence shown here is derived from an EMBL/GenBank/DDBJ whole genome shotgun (WGS) entry which is preliminary data.</text>
</comment>
<evidence type="ECO:0000313" key="3">
    <source>
        <dbReference type="EMBL" id="GIG41131.1"/>
    </source>
</evidence>
<evidence type="ECO:0000256" key="1">
    <source>
        <dbReference type="ARBA" id="ARBA00008812"/>
    </source>
</evidence>
<dbReference type="Pfam" id="PF04264">
    <property type="entry name" value="YceI"/>
    <property type="match status" value="1"/>
</dbReference>
<sequence length="229" mass="25820">MSEPTRTADRPVRQWQGLTIPDPGVYELDDAHKRVGFVAQHMMVSPVRGEFARAAATIVVGEDPLHSSVTAVIATESLTTHHDDRDAHLRSADFLDVQQFPMIEFRSTGVAWRGEQDAILQWARLRNHNADRRRVSPDTIERADRNRMKFDVTGDLRIKGVTRPVTLRMDFGGARRDPYDRDIFGFHAVTDIDREDFGLVWNVALEAGGWLVGKKVRIEIAGEAVHQSA</sequence>
<dbReference type="SUPFAM" id="SSF101874">
    <property type="entry name" value="YceI-like"/>
    <property type="match status" value="1"/>
</dbReference>
<dbReference type="InterPro" id="IPR036761">
    <property type="entry name" value="TTHA0802/YceI-like_sf"/>
</dbReference>
<evidence type="ECO:0000259" key="2">
    <source>
        <dbReference type="SMART" id="SM00867"/>
    </source>
</evidence>